<evidence type="ECO:0000313" key="1">
    <source>
        <dbReference type="EMBL" id="ERJ77661.1"/>
    </source>
</evidence>
<dbReference type="Proteomes" id="UP000016617">
    <property type="component" value="Unassembled WGS sequence"/>
</dbReference>
<organism evidence="1 2">
    <name type="scientific">Streptococcus sobrinus W1703</name>
    <dbReference type="NCBI Taxonomy" id="1227275"/>
    <lineage>
        <taxon>Bacteria</taxon>
        <taxon>Bacillati</taxon>
        <taxon>Bacillota</taxon>
        <taxon>Bacilli</taxon>
        <taxon>Lactobacillales</taxon>
        <taxon>Streptococcaceae</taxon>
        <taxon>Streptococcus</taxon>
    </lineage>
</organism>
<protein>
    <submittedName>
        <fullName evidence="1">Uncharacterized protein</fullName>
    </submittedName>
</protein>
<dbReference type="PATRIC" id="fig|1227275.3.peg.597"/>
<gene>
    <name evidence="1" type="ORF">HMPREF1557_00673</name>
</gene>
<dbReference type="InterPro" id="IPR009267">
    <property type="entry name" value="NTP_transf_6"/>
</dbReference>
<name>U2IUP2_9STRE</name>
<dbReference type="Pfam" id="PF06042">
    <property type="entry name" value="NTP_transf_6"/>
    <property type="match status" value="1"/>
</dbReference>
<dbReference type="EMBL" id="AWVA01000036">
    <property type="protein sequence ID" value="ERJ77661.1"/>
    <property type="molecule type" value="Genomic_DNA"/>
</dbReference>
<accession>U2IUP2</accession>
<dbReference type="HOGENOM" id="CLU_3333749_0_0_9"/>
<reference evidence="1 2" key="1">
    <citation type="submission" date="2013-06" db="EMBL/GenBank/DDBJ databases">
        <authorList>
            <person name="Weinstock G."/>
            <person name="Sodergren E."/>
            <person name="Lobos E.A."/>
            <person name="Fulton L."/>
            <person name="Fulton R."/>
            <person name="Courtney L."/>
            <person name="Fronick C."/>
            <person name="O'Laughlin M."/>
            <person name="Godfrey J."/>
            <person name="Wilson R.M."/>
            <person name="Miner T."/>
            <person name="Farmer C."/>
            <person name="Delehaunty K."/>
            <person name="Cordes M."/>
            <person name="Minx P."/>
            <person name="Tomlinson C."/>
            <person name="Chen J."/>
            <person name="Wollam A."/>
            <person name="Pepin K.H."/>
            <person name="Bhonagiri V."/>
            <person name="Zhang X."/>
            <person name="Warren W."/>
            <person name="Mitreva M."/>
            <person name="Mardis E.R."/>
            <person name="Wilson R.K."/>
        </authorList>
    </citation>
    <scope>NUCLEOTIDE SEQUENCE [LARGE SCALE GENOMIC DNA]</scope>
    <source>
        <strain evidence="1 2">W1703</strain>
    </source>
</reference>
<dbReference type="AlphaFoldDB" id="U2IUP2"/>
<proteinExistence type="predicted"/>
<evidence type="ECO:0000313" key="2">
    <source>
        <dbReference type="Proteomes" id="UP000016617"/>
    </source>
</evidence>
<comment type="caution">
    <text evidence="1">The sequence shown here is derived from an EMBL/GenBank/DDBJ whole genome shotgun (WGS) entry which is preliminary data.</text>
</comment>
<sequence length="38" mass="4225">MHGHSPHTLPYTSSRNAISKYPERCTAIGARLDEEGQL</sequence>